<evidence type="ECO:0000313" key="2">
    <source>
        <dbReference type="EMBL" id="GIJ72559.1"/>
    </source>
</evidence>
<dbReference type="Proteomes" id="UP000635606">
    <property type="component" value="Unassembled WGS sequence"/>
</dbReference>
<sequence length="326" mass="32458">MSCPSCAAPAEPTDRYCEACGARLGTAGRLTSALPAAPCTGCGSAETAADGFCDGCGRRRPAGRERTELELPGVAAATDRGHRRRRNEDAVAIGRTGGATVAVVCDGISTSTDADTAATVAVGAAVDAVLVALDRGADPAEATRSGFAAARAAVAGLATDENRANPPSCTYVSGVVTAGTVTVGWAGDSRAYWLPRAGPARPLTEDDSLGAQLAAAGVPVAADAGPDAAALTRWVGADAGPVAARVATVDDATPGRLVLCSDGLSRYLADADRLAALAGGQPAEPPTDQPAGLVRRLVRFALDSGGGDNIAVAVLPFPIPEGGPYR</sequence>
<feature type="domain" description="PPM-type phosphatase" evidence="1">
    <location>
        <begin position="73"/>
        <end position="317"/>
    </location>
</feature>
<accession>A0A8J3ZYD3</accession>
<comment type="caution">
    <text evidence="2">The sequence shown here is derived from an EMBL/GenBank/DDBJ whole genome shotgun (WGS) entry which is preliminary data.</text>
</comment>
<reference evidence="2" key="1">
    <citation type="submission" date="2021-01" db="EMBL/GenBank/DDBJ databases">
        <title>Whole genome shotgun sequence of Virgisporangium ochraceum NBRC 16418.</title>
        <authorList>
            <person name="Komaki H."/>
            <person name="Tamura T."/>
        </authorList>
    </citation>
    <scope>NUCLEOTIDE SEQUENCE</scope>
    <source>
        <strain evidence="2">NBRC 16418</strain>
    </source>
</reference>
<dbReference type="Pfam" id="PF13672">
    <property type="entry name" value="PP2C_2"/>
    <property type="match status" value="1"/>
</dbReference>
<keyword evidence="3" id="KW-1185">Reference proteome</keyword>
<dbReference type="InterPro" id="IPR001932">
    <property type="entry name" value="PPM-type_phosphatase-like_dom"/>
</dbReference>
<dbReference type="Gene3D" id="3.60.40.10">
    <property type="entry name" value="PPM-type phosphatase domain"/>
    <property type="match status" value="1"/>
</dbReference>
<name>A0A8J3ZYD3_9ACTN</name>
<dbReference type="InterPro" id="IPR036457">
    <property type="entry name" value="PPM-type-like_dom_sf"/>
</dbReference>
<dbReference type="Pfam" id="PF12773">
    <property type="entry name" value="DZR"/>
    <property type="match status" value="1"/>
</dbReference>
<protein>
    <recommendedName>
        <fullName evidence="1">PPM-type phosphatase domain-containing protein</fullName>
    </recommendedName>
</protein>
<organism evidence="2 3">
    <name type="scientific">Virgisporangium ochraceum</name>
    <dbReference type="NCBI Taxonomy" id="65505"/>
    <lineage>
        <taxon>Bacteria</taxon>
        <taxon>Bacillati</taxon>
        <taxon>Actinomycetota</taxon>
        <taxon>Actinomycetes</taxon>
        <taxon>Micromonosporales</taxon>
        <taxon>Micromonosporaceae</taxon>
        <taxon>Virgisporangium</taxon>
    </lineage>
</organism>
<evidence type="ECO:0000259" key="1">
    <source>
        <dbReference type="PROSITE" id="PS51746"/>
    </source>
</evidence>
<dbReference type="SUPFAM" id="SSF81606">
    <property type="entry name" value="PP2C-like"/>
    <property type="match status" value="1"/>
</dbReference>
<gene>
    <name evidence="2" type="ORF">Voc01_074760</name>
</gene>
<evidence type="ECO:0000313" key="3">
    <source>
        <dbReference type="Proteomes" id="UP000635606"/>
    </source>
</evidence>
<dbReference type="AlphaFoldDB" id="A0A8J3ZYD3"/>
<dbReference type="SMART" id="SM00332">
    <property type="entry name" value="PP2Cc"/>
    <property type="match status" value="1"/>
</dbReference>
<dbReference type="InterPro" id="IPR025874">
    <property type="entry name" value="DZR"/>
</dbReference>
<dbReference type="EMBL" id="BOPH01000102">
    <property type="protein sequence ID" value="GIJ72559.1"/>
    <property type="molecule type" value="Genomic_DNA"/>
</dbReference>
<dbReference type="PROSITE" id="PS51746">
    <property type="entry name" value="PPM_2"/>
    <property type="match status" value="1"/>
</dbReference>
<proteinExistence type="predicted"/>